<keyword evidence="3" id="KW-1185">Reference proteome</keyword>
<evidence type="ECO:0000256" key="1">
    <source>
        <dbReference type="SAM" id="Phobius"/>
    </source>
</evidence>
<evidence type="ECO:0000313" key="2">
    <source>
        <dbReference type="EMBL" id="SEG58508.1"/>
    </source>
</evidence>
<organism evidence="2 3">
    <name type="scientific">Nonomuraea solani</name>
    <dbReference type="NCBI Taxonomy" id="1144553"/>
    <lineage>
        <taxon>Bacteria</taxon>
        <taxon>Bacillati</taxon>
        <taxon>Actinomycetota</taxon>
        <taxon>Actinomycetes</taxon>
        <taxon>Streptosporangiales</taxon>
        <taxon>Streptosporangiaceae</taxon>
        <taxon>Nonomuraea</taxon>
    </lineage>
</organism>
<feature type="transmembrane region" description="Helical" evidence="1">
    <location>
        <begin position="7"/>
        <end position="31"/>
    </location>
</feature>
<dbReference type="AlphaFoldDB" id="A0A1H6BCM6"/>
<reference evidence="2 3" key="1">
    <citation type="submission" date="2016-10" db="EMBL/GenBank/DDBJ databases">
        <authorList>
            <person name="de Groot N.N."/>
        </authorList>
    </citation>
    <scope>NUCLEOTIDE SEQUENCE [LARGE SCALE GENOMIC DNA]</scope>
    <source>
        <strain evidence="2 3">CGMCC 4.7037</strain>
    </source>
</reference>
<name>A0A1H6BCM6_9ACTN</name>
<protein>
    <submittedName>
        <fullName evidence="2">Uncharacterized protein</fullName>
    </submittedName>
</protein>
<proteinExistence type="predicted"/>
<evidence type="ECO:0000313" key="3">
    <source>
        <dbReference type="Proteomes" id="UP000236732"/>
    </source>
</evidence>
<gene>
    <name evidence="2" type="ORF">SAMN05444920_103313</name>
</gene>
<dbReference type="Proteomes" id="UP000236732">
    <property type="component" value="Unassembled WGS sequence"/>
</dbReference>
<feature type="transmembrane region" description="Helical" evidence="1">
    <location>
        <begin position="37"/>
        <end position="56"/>
    </location>
</feature>
<keyword evidence="1" id="KW-0812">Transmembrane</keyword>
<keyword evidence="1" id="KW-0472">Membrane</keyword>
<keyword evidence="1" id="KW-1133">Transmembrane helix</keyword>
<sequence length="145" mass="15307">MLSPRRLAATAALVAVLALGVLTLLVLAGLITPGAAAATVAFLVSFAALALLVLSVRRLDGKAHRIDLRAKKHEAELAKTTAALKNVETRLDVLVKAIEASAARRADDLGAILASLGEDRVNAMARAREVEELRDEVRALAKDRV</sequence>
<accession>A0A1H6BCM6</accession>
<dbReference type="EMBL" id="FNVT01000003">
    <property type="protein sequence ID" value="SEG58508.1"/>
    <property type="molecule type" value="Genomic_DNA"/>
</dbReference>